<feature type="chain" id="PRO_5026120682" evidence="1">
    <location>
        <begin position="22"/>
        <end position="281"/>
    </location>
</feature>
<dbReference type="InterPro" id="IPR052897">
    <property type="entry name" value="Sec-Metab_Biosynth_Hydrolase"/>
</dbReference>
<dbReference type="Pfam" id="PF12697">
    <property type="entry name" value="Abhydrolase_6"/>
    <property type="match status" value="1"/>
</dbReference>
<dbReference type="PANTHER" id="PTHR37017:SF10">
    <property type="entry name" value="AB HYDROLASE-1 DOMAIN-CONTAINING PROTEIN"/>
    <property type="match status" value="1"/>
</dbReference>
<accession>A0A6G1JN82</accession>
<feature type="signal peptide" evidence="1">
    <location>
        <begin position="1"/>
        <end position="21"/>
    </location>
</feature>
<evidence type="ECO:0000313" key="3">
    <source>
        <dbReference type="EMBL" id="KAF2692027.1"/>
    </source>
</evidence>
<dbReference type="OrthoDB" id="1263307at2759"/>
<dbReference type="PANTHER" id="PTHR37017">
    <property type="entry name" value="AB HYDROLASE-1 DOMAIN-CONTAINING PROTEIN-RELATED"/>
    <property type="match status" value="1"/>
</dbReference>
<name>A0A6G1JN82_9PLEO</name>
<keyword evidence="3" id="KW-0378">Hydrolase</keyword>
<evidence type="ECO:0000313" key="4">
    <source>
        <dbReference type="Proteomes" id="UP000799291"/>
    </source>
</evidence>
<dbReference type="EMBL" id="MU005569">
    <property type="protein sequence ID" value="KAF2692027.1"/>
    <property type="molecule type" value="Genomic_DNA"/>
</dbReference>
<evidence type="ECO:0000259" key="2">
    <source>
        <dbReference type="Pfam" id="PF12697"/>
    </source>
</evidence>
<dbReference type="AlphaFoldDB" id="A0A6G1JN82"/>
<dbReference type="InterPro" id="IPR000073">
    <property type="entry name" value="AB_hydrolase_1"/>
</dbReference>
<gene>
    <name evidence="3" type="ORF">K458DRAFT_411712</name>
</gene>
<reference evidence="3" key="1">
    <citation type="journal article" date="2020" name="Stud. Mycol.">
        <title>101 Dothideomycetes genomes: a test case for predicting lifestyles and emergence of pathogens.</title>
        <authorList>
            <person name="Haridas S."/>
            <person name="Albert R."/>
            <person name="Binder M."/>
            <person name="Bloem J."/>
            <person name="Labutti K."/>
            <person name="Salamov A."/>
            <person name="Andreopoulos B."/>
            <person name="Baker S."/>
            <person name="Barry K."/>
            <person name="Bills G."/>
            <person name="Bluhm B."/>
            <person name="Cannon C."/>
            <person name="Castanera R."/>
            <person name="Culley D."/>
            <person name="Daum C."/>
            <person name="Ezra D."/>
            <person name="Gonzalez J."/>
            <person name="Henrissat B."/>
            <person name="Kuo A."/>
            <person name="Liang C."/>
            <person name="Lipzen A."/>
            <person name="Lutzoni F."/>
            <person name="Magnuson J."/>
            <person name="Mondo S."/>
            <person name="Nolan M."/>
            <person name="Ohm R."/>
            <person name="Pangilinan J."/>
            <person name="Park H.-J."/>
            <person name="Ramirez L."/>
            <person name="Alfaro M."/>
            <person name="Sun H."/>
            <person name="Tritt A."/>
            <person name="Yoshinaga Y."/>
            <person name="Zwiers L.-H."/>
            <person name="Turgeon B."/>
            <person name="Goodwin S."/>
            <person name="Spatafora J."/>
            <person name="Crous P."/>
            <person name="Grigoriev I."/>
        </authorList>
    </citation>
    <scope>NUCLEOTIDE SEQUENCE</scope>
    <source>
        <strain evidence="3">CBS 122367</strain>
    </source>
</reference>
<dbReference type="GO" id="GO:0016787">
    <property type="term" value="F:hydrolase activity"/>
    <property type="evidence" value="ECO:0007669"/>
    <property type="project" value="UniProtKB-KW"/>
</dbReference>
<protein>
    <submittedName>
        <fullName evidence="3">Alpha/beta-hydrolase</fullName>
    </submittedName>
</protein>
<organism evidence="3 4">
    <name type="scientific">Lentithecium fluviatile CBS 122367</name>
    <dbReference type="NCBI Taxonomy" id="1168545"/>
    <lineage>
        <taxon>Eukaryota</taxon>
        <taxon>Fungi</taxon>
        <taxon>Dikarya</taxon>
        <taxon>Ascomycota</taxon>
        <taxon>Pezizomycotina</taxon>
        <taxon>Dothideomycetes</taxon>
        <taxon>Pleosporomycetidae</taxon>
        <taxon>Pleosporales</taxon>
        <taxon>Massarineae</taxon>
        <taxon>Lentitheciaceae</taxon>
        <taxon>Lentithecium</taxon>
    </lineage>
</organism>
<dbReference type="SUPFAM" id="SSF53474">
    <property type="entry name" value="alpha/beta-Hydrolases"/>
    <property type="match status" value="1"/>
</dbReference>
<feature type="non-terminal residue" evidence="3">
    <location>
        <position position="1"/>
    </location>
</feature>
<keyword evidence="4" id="KW-1185">Reference proteome</keyword>
<feature type="domain" description="AB hydrolase-1" evidence="2">
    <location>
        <begin position="33"/>
        <end position="272"/>
    </location>
</feature>
<dbReference type="Gene3D" id="3.40.50.1820">
    <property type="entry name" value="alpha/beta hydrolase"/>
    <property type="match status" value="1"/>
</dbReference>
<sequence>MRISTKFAFLLQVFLPPVSYSSCPAMPATKPTLVIVSGAWHVPESYTKFTEALTTAGYHVHVPRLQSMNQDRPPTADLGSDTAFIRSYVQNLVGSGHQVVAIMHSYGGQVGTNALYGLGSGQPHLSGGVSHLIYMAAFAQPEGWSMVDKVEEFGQGDLIPLAFDFADDKTVVSRDAKGLLVGNTTLPEAEVDAYVQTLVRWNGQCMYDRIERTAWKDIPVSYIQTTLDMTVPFDYQKSMVELMRKAGREVKTFEVATGHCPNLTGTSEVVDAIKKILGDVE</sequence>
<evidence type="ECO:0000256" key="1">
    <source>
        <dbReference type="SAM" id="SignalP"/>
    </source>
</evidence>
<proteinExistence type="predicted"/>
<keyword evidence="1" id="KW-0732">Signal</keyword>
<dbReference type="Proteomes" id="UP000799291">
    <property type="component" value="Unassembled WGS sequence"/>
</dbReference>
<dbReference type="InterPro" id="IPR029058">
    <property type="entry name" value="AB_hydrolase_fold"/>
</dbReference>